<dbReference type="Gene3D" id="3.40.50.300">
    <property type="entry name" value="P-loop containing nucleotide triphosphate hydrolases"/>
    <property type="match status" value="1"/>
</dbReference>
<feature type="compositionally biased region" description="Low complexity" evidence="1">
    <location>
        <begin position="429"/>
        <end position="441"/>
    </location>
</feature>
<proteinExistence type="predicted"/>
<name>A0A2I8VEV3_9EURY</name>
<feature type="region of interest" description="Disordered" evidence="1">
    <location>
        <begin position="195"/>
        <end position="218"/>
    </location>
</feature>
<dbReference type="GO" id="GO:0009898">
    <property type="term" value="C:cytoplasmic side of plasma membrane"/>
    <property type="evidence" value="ECO:0007669"/>
    <property type="project" value="TreeGrafter"/>
</dbReference>
<dbReference type="GO" id="GO:0016887">
    <property type="term" value="F:ATP hydrolysis activity"/>
    <property type="evidence" value="ECO:0007669"/>
    <property type="project" value="TreeGrafter"/>
</dbReference>
<dbReference type="GO" id="GO:0051782">
    <property type="term" value="P:negative regulation of cell division"/>
    <property type="evidence" value="ECO:0007669"/>
    <property type="project" value="TreeGrafter"/>
</dbReference>
<dbReference type="AlphaFoldDB" id="A0A2I8VEV3"/>
<accession>A0A2I8VEV3</accession>
<feature type="compositionally biased region" description="Acidic residues" evidence="1">
    <location>
        <begin position="401"/>
        <end position="419"/>
    </location>
</feature>
<feature type="compositionally biased region" description="Low complexity" evidence="1">
    <location>
        <begin position="451"/>
        <end position="460"/>
    </location>
</feature>
<feature type="compositionally biased region" description="Acidic residues" evidence="1">
    <location>
        <begin position="525"/>
        <end position="544"/>
    </location>
</feature>
<organism evidence="3 4">
    <name type="scientific">Salinigranum rubrum</name>
    <dbReference type="NCBI Taxonomy" id="755307"/>
    <lineage>
        <taxon>Archaea</taxon>
        <taxon>Methanobacteriati</taxon>
        <taxon>Methanobacteriota</taxon>
        <taxon>Stenosarchaea group</taxon>
        <taxon>Halobacteria</taxon>
        <taxon>Halobacteriales</taxon>
        <taxon>Haloferacaceae</taxon>
        <taxon>Salinigranum</taxon>
    </lineage>
</organism>
<feature type="compositionally biased region" description="Acidic residues" evidence="1">
    <location>
        <begin position="374"/>
        <end position="389"/>
    </location>
</feature>
<dbReference type="OrthoDB" id="31168at2157"/>
<evidence type="ECO:0000313" key="4">
    <source>
        <dbReference type="Proteomes" id="UP000236584"/>
    </source>
</evidence>
<feature type="region of interest" description="Disordered" evidence="1">
    <location>
        <begin position="246"/>
        <end position="588"/>
    </location>
</feature>
<dbReference type="InterPro" id="IPR050625">
    <property type="entry name" value="ParA/MinD_ATPase"/>
</dbReference>
<dbReference type="GO" id="GO:0005829">
    <property type="term" value="C:cytosol"/>
    <property type="evidence" value="ECO:0007669"/>
    <property type="project" value="TreeGrafter"/>
</dbReference>
<feature type="compositionally biased region" description="Low complexity" evidence="1">
    <location>
        <begin position="361"/>
        <end position="373"/>
    </location>
</feature>
<feature type="compositionally biased region" description="Acidic residues" evidence="1">
    <location>
        <begin position="328"/>
        <end position="346"/>
    </location>
</feature>
<gene>
    <name evidence="3" type="ORF">C2R22_01325</name>
</gene>
<dbReference type="GO" id="GO:0005524">
    <property type="term" value="F:ATP binding"/>
    <property type="evidence" value="ECO:0007669"/>
    <property type="project" value="TreeGrafter"/>
</dbReference>
<evidence type="ECO:0000256" key="1">
    <source>
        <dbReference type="SAM" id="MobiDB-lite"/>
    </source>
</evidence>
<evidence type="ECO:0000259" key="2">
    <source>
        <dbReference type="Pfam" id="PF01656"/>
    </source>
</evidence>
<dbReference type="InterPro" id="IPR002586">
    <property type="entry name" value="CobQ/CobB/MinD/ParA_Nub-bd_dom"/>
</dbReference>
<dbReference type="Pfam" id="PF01656">
    <property type="entry name" value="CbiA"/>
    <property type="match status" value="1"/>
</dbReference>
<dbReference type="KEGG" id="srub:C2R22_01325"/>
<dbReference type="PANTHER" id="PTHR43384:SF10">
    <property type="entry name" value="ATPASE INVOLVED IN CHROMOSOME PARTITIONING, PARA_MIND FAMILY"/>
    <property type="match status" value="1"/>
</dbReference>
<keyword evidence="4" id="KW-1185">Reference proteome</keyword>
<feature type="compositionally biased region" description="Acidic residues" evidence="1">
    <location>
        <begin position="461"/>
        <end position="473"/>
    </location>
</feature>
<feature type="domain" description="CobQ/CobB/MinD/ParA nucleotide binding" evidence="2">
    <location>
        <begin position="6"/>
        <end position="208"/>
    </location>
</feature>
<dbReference type="GeneID" id="35590688"/>
<feature type="compositionally biased region" description="Acidic residues" evidence="1">
    <location>
        <begin position="248"/>
        <end position="261"/>
    </location>
</feature>
<feature type="compositionally biased region" description="Acidic residues" evidence="1">
    <location>
        <begin position="557"/>
        <end position="576"/>
    </location>
</feature>
<dbReference type="PANTHER" id="PTHR43384">
    <property type="entry name" value="SEPTUM SITE-DETERMINING PROTEIN MIND HOMOLOG, CHLOROPLASTIC-RELATED"/>
    <property type="match status" value="1"/>
</dbReference>
<dbReference type="Proteomes" id="UP000236584">
    <property type="component" value="Chromosome"/>
</dbReference>
<evidence type="ECO:0000313" key="3">
    <source>
        <dbReference type="EMBL" id="AUV80463.1"/>
    </source>
</evidence>
<dbReference type="RefSeq" id="WP_103423971.1">
    <property type="nucleotide sequence ID" value="NZ_CP026309.1"/>
</dbReference>
<dbReference type="SUPFAM" id="SSF52540">
    <property type="entry name" value="P-loop containing nucleoside triphosphate hydrolases"/>
    <property type="match status" value="1"/>
</dbReference>
<dbReference type="EMBL" id="CP026309">
    <property type="protein sequence ID" value="AUV80463.1"/>
    <property type="molecule type" value="Genomic_DNA"/>
</dbReference>
<sequence>MGRVYAIASAKGGVGKTTTTAALGATLAAAGHRVAVVDADIGMPNLGRMLGVSPDGPTLHDVLAGEADPLDAVYEGPDGLTVVPGAPALDAYAKADPRGLERVFEALADYDVVLVDTGAGLSHDTLFPLGLADAVLLVSTPSTDALGDTEKTNQLAARVGVPVAGLVLTRVDTTRVDVEAVAAAVDADLLEVVPEDPSIGTGADEDSPVTPDPDGPAAAAYRTLADAVTADAMDDAFDEAAVAVETQEGVEDADGETEADDAESRAAGDDADGVDADSADEAESDGTEDTVAAEEVDATAAAEGTDDEGGRDSLDVDDIDVSSLIEDSSTDVDDIDVSSLFEDDENRDAPDDAGPGEAEDLSALLEEAVSEAATDTEADLGNDGDDTADSDGTASPSGPVESDEDAGSEGDGESDEDVGAESRGGGGIASALADAEAGAGAPETRDRSDTPDATDATDATDAVEADDESDPTADEDRSVADVVVEAEPDADTDVTFDTTPADDDGVTIDSDESPDIPDAEAREDAADEHETADDAADTDGDDSDRESAAADAADTTDAADDADAVDDADTGDEESSDEKKGLFRRFFG</sequence>
<feature type="compositionally biased region" description="Acidic residues" evidence="1">
    <location>
        <begin position="269"/>
        <end position="297"/>
    </location>
</feature>
<reference evidence="3 4" key="1">
    <citation type="submission" date="2018-01" db="EMBL/GenBank/DDBJ databases">
        <title>Complete genome sequence of Salinigranum rubrum GX10T, an extremely halophilic archaeon isolated from a marine solar saltern.</title>
        <authorList>
            <person name="Han S."/>
        </authorList>
    </citation>
    <scope>NUCLEOTIDE SEQUENCE [LARGE SCALE GENOMIC DNA]</scope>
    <source>
        <strain evidence="3 4">GX10</strain>
    </source>
</reference>
<dbReference type="InterPro" id="IPR027417">
    <property type="entry name" value="P-loop_NTPase"/>
</dbReference>
<feature type="compositionally biased region" description="Acidic residues" evidence="1">
    <location>
        <begin position="484"/>
        <end position="518"/>
    </location>
</feature>
<protein>
    <submittedName>
        <fullName evidence="3">Cobyrinic acid ac-diamide synthase</fullName>
    </submittedName>
</protein>